<comment type="similarity">
    <text evidence="7">Belongs to the metallo-dependent hydrolases superfamily. HutI family.</text>
</comment>
<evidence type="ECO:0000256" key="7">
    <source>
        <dbReference type="HAMAP-Rule" id="MF_00372"/>
    </source>
</evidence>
<dbReference type="AlphaFoldDB" id="A0A0U4NSM0"/>
<feature type="binding site" evidence="7">
    <location>
        <position position="76"/>
    </location>
    <ligand>
        <name>4-imidazolone-5-propanoate</name>
        <dbReference type="ChEBI" id="CHEBI:77893"/>
    </ligand>
</feature>
<organism evidence="9 10">
    <name type="scientific">Microcella alkaliphila</name>
    <dbReference type="NCBI Taxonomy" id="279828"/>
    <lineage>
        <taxon>Bacteria</taxon>
        <taxon>Bacillati</taxon>
        <taxon>Actinomycetota</taxon>
        <taxon>Actinomycetes</taxon>
        <taxon>Micrococcales</taxon>
        <taxon>Microbacteriaceae</taxon>
        <taxon>Microcella</taxon>
    </lineage>
</organism>
<evidence type="ECO:0000256" key="6">
    <source>
        <dbReference type="ARBA" id="ARBA00023004"/>
    </source>
</evidence>
<dbReference type="GO" id="GO:0005737">
    <property type="term" value="C:cytoplasm"/>
    <property type="evidence" value="ECO:0007669"/>
    <property type="project" value="UniProtKB-SubCell"/>
</dbReference>
<keyword evidence="6 7" id="KW-0408">Iron</keyword>
<keyword evidence="7" id="KW-0963">Cytoplasm</keyword>
<dbReference type="GO" id="GO:0019557">
    <property type="term" value="P:L-histidine catabolic process to glutamate and formate"/>
    <property type="evidence" value="ECO:0007669"/>
    <property type="project" value="UniProtKB-UniPathway"/>
</dbReference>
<feature type="binding site" evidence="7">
    <location>
        <position position="134"/>
    </location>
    <ligand>
        <name>N-formimidoyl-L-glutamate</name>
        <dbReference type="ChEBI" id="CHEBI:58928"/>
    </ligand>
</feature>
<feature type="binding site" evidence="7">
    <location>
        <position position="298"/>
    </location>
    <ligand>
        <name>Zn(2+)</name>
        <dbReference type="ChEBI" id="CHEBI:29105"/>
    </ligand>
</feature>
<feature type="binding site" evidence="7">
    <location>
        <position position="69"/>
    </location>
    <ligand>
        <name>Zn(2+)</name>
        <dbReference type="ChEBI" id="CHEBI:29105"/>
    </ligand>
</feature>
<sequence>MSVLVDRIGQLVTLDPADPGRPVRRDAALVIDDGQVAWVGDAADAPAADERLDADGRAVIPGFVDSHNHLVFAGDRADEWEARMTGAPYTAGGIRRTVEATRAASDDELRATLGRHVAEAHRQGITTLEVKSGYGLTVADEARAVRLAREVADEVTFLGAHVVPADHADDRQGYVDLVCGAMLAACAPHARWVDVFIDSGAFTVDEARRILTAGREAGLGLRVHAGQLAADGGVALAVDLGAASVDHATHLTDADVDALARSSTVATLLPLVEFSTRQPYPDARRLIDAGVTVAIATDTNPGSNYSSSMTTAIALAIRDMGMTPLEAVTAATRGGAAALRRDDIGHLGVGARGDLVVLDAPDHRWIGYRVGVPLVAETVVGGVRVAS</sequence>
<reference evidence="10" key="1">
    <citation type="submission" date="2015-12" db="EMBL/GenBank/DDBJ databases">
        <authorList>
            <person name="Shamseldin A."/>
            <person name="Moawad H."/>
            <person name="Abd El-Rahim W.M."/>
            <person name="Sadowsky M.J."/>
        </authorList>
    </citation>
    <scope>NUCLEOTIDE SEQUENCE [LARGE SCALE GENOMIC DNA]</scope>
    <source>
        <strain evidence="10">JAM AC0309</strain>
    </source>
</reference>
<feature type="binding site" evidence="7">
    <location>
        <position position="161"/>
    </location>
    <ligand>
        <name>4-imidazolone-5-propanoate</name>
        <dbReference type="ChEBI" id="CHEBI:77893"/>
    </ligand>
</feature>
<keyword evidence="3 7" id="KW-0378">Hydrolase</keyword>
<feature type="binding site" evidence="7">
    <location>
        <position position="298"/>
    </location>
    <ligand>
        <name>Fe(3+)</name>
        <dbReference type="ChEBI" id="CHEBI:29034"/>
    </ligand>
</feature>
<feature type="binding site" evidence="7">
    <location>
        <position position="302"/>
    </location>
    <ligand>
        <name>N-formimidoyl-L-glutamate</name>
        <dbReference type="ChEBI" id="CHEBI:58928"/>
    </ligand>
</feature>
<dbReference type="GO" id="GO:0005506">
    <property type="term" value="F:iron ion binding"/>
    <property type="evidence" value="ECO:0007669"/>
    <property type="project" value="UniProtKB-UniRule"/>
</dbReference>
<reference evidence="9 10" key="2">
    <citation type="submission" date="2016-01" db="EMBL/GenBank/DDBJ databases">
        <title>Microcella alkaliphila JAM AC0309 whole genome shotgun sequence.</title>
        <authorList>
            <person name="Kurata A."/>
            <person name="Hirose Y."/>
            <person name="Kishimoto N."/>
            <person name="Kobayashi T."/>
        </authorList>
    </citation>
    <scope>NUCLEOTIDE SEQUENCE [LARGE SCALE GENOMIC DNA]</scope>
    <source>
        <strain evidence="9 10">JAM AC0309</strain>
    </source>
</reference>
<dbReference type="RefSeq" id="WP_096420527.1">
    <property type="nucleotide sequence ID" value="NZ_AP017315.1"/>
</dbReference>
<protein>
    <recommendedName>
        <fullName evidence="1 7">Imidazolonepropionase</fullName>
        <ecNumber evidence="1 7">3.5.2.7</ecNumber>
    </recommendedName>
    <alternativeName>
        <fullName evidence="7">Imidazolone-5-propionate hydrolase</fullName>
    </alternativeName>
</protein>
<feature type="domain" description="Amidohydrolase-related" evidence="8">
    <location>
        <begin position="59"/>
        <end position="360"/>
    </location>
</feature>
<dbReference type="SUPFAM" id="SSF51338">
    <property type="entry name" value="Composite domain of metallo-dependent hydrolases"/>
    <property type="match status" value="1"/>
</dbReference>
<keyword evidence="4 7" id="KW-0369">Histidine metabolism</keyword>
<evidence type="ECO:0000256" key="4">
    <source>
        <dbReference type="ARBA" id="ARBA00022808"/>
    </source>
</evidence>
<dbReference type="Gene3D" id="3.20.20.140">
    <property type="entry name" value="Metal-dependent hydrolases"/>
    <property type="match status" value="1"/>
</dbReference>
<feature type="binding site" evidence="7">
    <location>
        <position position="224"/>
    </location>
    <ligand>
        <name>Zn(2+)</name>
        <dbReference type="ChEBI" id="CHEBI:29105"/>
    </ligand>
</feature>
<feature type="binding site" evidence="7">
    <location>
        <position position="227"/>
    </location>
    <ligand>
        <name>4-imidazolone-5-propanoate</name>
        <dbReference type="ChEBI" id="CHEBI:77893"/>
    </ligand>
</feature>
<feature type="binding site" evidence="7">
    <location>
        <position position="224"/>
    </location>
    <ligand>
        <name>Fe(3+)</name>
        <dbReference type="ChEBI" id="CHEBI:29034"/>
    </ligand>
</feature>
<dbReference type="Pfam" id="PF01979">
    <property type="entry name" value="Amidohydro_1"/>
    <property type="match status" value="1"/>
</dbReference>
<comment type="cofactor">
    <cofactor evidence="7">
        <name>Zn(2+)</name>
        <dbReference type="ChEBI" id="CHEBI:29105"/>
    </cofactor>
    <cofactor evidence="7">
        <name>Fe(3+)</name>
        <dbReference type="ChEBI" id="CHEBI:29034"/>
    </cofactor>
    <text evidence="7">Binds 1 zinc or iron ion per subunit.</text>
</comment>
<proteinExistence type="inferred from homology"/>
<feature type="binding site" evidence="7">
    <location>
        <position position="300"/>
    </location>
    <ligand>
        <name>N-formimidoyl-L-glutamate</name>
        <dbReference type="ChEBI" id="CHEBI:58928"/>
    </ligand>
</feature>
<dbReference type="HAMAP" id="MF_00372">
    <property type="entry name" value="HutI"/>
    <property type="match status" value="1"/>
</dbReference>
<dbReference type="SUPFAM" id="SSF51556">
    <property type="entry name" value="Metallo-dependent hydrolases"/>
    <property type="match status" value="1"/>
</dbReference>
<evidence type="ECO:0000256" key="5">
    <source>
        <dbReference type="ARBA" id="ARBA00022833"/>
    </source>
</evidence>
<dbReference type="EC" id="3.5.2.7" evidence="1 7"/>
<gene>
    <name evidence="7 9" type="primary">hutI</name>
    <name evidence="9" type="ORF">MalAC0309_0491</name>
</gene>
<comment type="function">
    <text evidence="7">Catalyzes the hydrolytic cleavage of the carbon-nitrogen bond in imidazolone-5-propanoate to yield N-formimidoyl-L-glutamate. It is the third step in the universal histidine degradation pathway.</text>
</comment>
<dbReference type="PANTHER" id="PTHR42752:SF1">
    <property type="entry name" value="IMIDAZOLONEPROPIONASE-RELATED"/>
    <property type="match status" value="1"/>
</dbReference>
<comment type="subcellular location">
    <subcellularLocation>
        <location evidence="7">Cytoplasm</location>
    </subcellularLocation>
</comment>
<feature type="binding site" evidence="7">
    <location>
        <position position="67"/>
    </location>
    <ligand>
        <name>Zn(2+)</name>
        <dbReference type="ChEBI" id="CHEBI:29105"/>
    </ligand>
</feature>
<accession>A0A0U4NSM0</accession>
<evidence type="ECO:0000259" key="8">
    <source>
        <dbReference type="Pfam" id="PF01979"/>
    </source>
</evidence>
<feature type="binding site" evidence="7">
    <location>
        <position position="303"/>
    </location>
    <ligand>
        <name>4-imidazolone-5-propanoate</name>
        <dbReference type="ChEBI" id="CHEBI:77893"/>
    </ligand>
</feature>
<dbReference type="GO" id="GO:0050480">
    <property type="term" value="F:imidazolonepropionase activity"/>
    <property type="evidence" value="ECO:0007669"/>
    <property type="project" value="UniProtKB-UniRule"/>
</dbReference>
<evidence type="ECO:0000313" key="10">
    <source>
        <dbReference type="Proteomes" id="UP000218965"/>
    </source>
</evidence>
<dbReference type="EMBL" id="AP017315">
    <property type="protein sequence ID" value="BAU31363.1"/>
    <property type="molecule type" value="Genomic_DNA"/>
</dbReference>
<dbReference type="PANTHER" id="PTHR42752">
    <property type="entry name" value="IMIDAZOLONEPROPIONASE"/>
    <property type="match status" value="1"/>
</dbReference>
<dbReference type="UniPathway" id="UPA00379">
    <property type="reaction ID" value="UER00551"/>
</dbReference>
<evidence type="ECO:0000256" key="1">
    <source>
        <dbReference type="ARBA" id="ARBA00012864"/>
    </source>
</evidence>
<dbReference type="Proteomes" id="UP000218965">
    <property type="component" value="Chromosome"/>
</dbReference>
<evidence type="ECO:0000256" key="2">
    <source>
        <dbReference type="ARBA" id="ARBA00022723"/>
    </source>
</evidence>
<keyword evidence="2 7" id="KW-0479">Metal-binding</keyword>
<dbReference type="NCBIfam" id="TIGR01224">
    <property type="entry name" value="hutI"/>
    <property type="match status" value="1"/>
</dbReference>
<dbReference type="GO" id="GO:0019556">
    <property type="term" value="P:L-histidine catabolic process to glutamate and formamide"/>
    <property type="evidence" value="ECO:0007669"/>
    <property type="project" value="UniProtKB-UniRule"/>
</dbReference>
<name>A0A0U4NSM0_9MICO</name>
<feature type="binding site" evidence="7">
    <location>
        <position position="67"/>
    </location>
    <ligand>
        <name>Fe(3+)</name>
        <dbReference type="ChEBI" id="CHEBI:29034"/>
    </ligand>
</feature>
<feature type="binding site" evidence="7">
    <location>
        <position position="69"/>
    </location>
    <ligand>
        <name>Fe(3+)</name>
        <dbReference type="ChEBI" id="CHEBI:29034"/>
    </ligand>
</feature>
<dbReference type="InterPro" id="IPR006680">
    <property type="entry name" value="Amidohydro-rel"/>
</dbReference>
<feature type="binding site" evidence="7">
    <location>
        <position position="134"/>
    </location>
    <ligand>
        <name>4-imidazolone-5-propanoate</name>
        <dbReference type="ChEBI" id="CHEBI:77893"/>
    </ligand>
</feature>
<dbReference type="InterPro" id="IPR011059">
    <property type="entry name" value="Metal-dep_hydrolase_composite"/>
</dbReference>
<dbReference type="Gene3D" id="2.30.40.10">
    <property type="entry name" value="Urease, subunit C, domain 1"/>
    <property type="match status" value="1"/>
</dbReference>
<evidence type="ECO:0000256" key="3">
    <source>
        <dbReference type="ARBA" id="ARBA00022801"/>
    </source>
</evidence>
<comment type="catalytic activity">
    <reaction evidence="7">
        <text>4-imidazolone-5-propanoate + H2O = N-formimidoyl-L-glutamate</text>
        <dbReference type="Rhea" id="RHEA:23660"/>
        <dbReference type="ChEBI" id="CHEBI:15377"/>
        <dbReference type="ChEBI" id="CHEBI:58928"/>
        <dbReference type="ChEBI" id="CHEBI:77893"/>
        <dbReference type="EC" id="3.5.2.7"/>
    </reaction>
</comment>
<dbReference type="GO" id="GO:0008270">
    <property type="term" value="F:zinc ion binding"/>
    <property type="evidence" value="ECO:0007669"/>
    <property type="project" value="UniProtKB-UniRule"/>
</dbReference>
<evidence type="ECO:0000313" key="9">
    <source>
        <dbReference type="EMBL" id="BAU31363.1"/>
    </source>
</evidence>
<dbReference type="InterPro" id="IPR005920">
    <property type="entry name" value="HutI"/>
</dbReference>
<keyword evidence="5 7" id="KW-0862">Zinc</keyword>
<comment type="pathway">
    <text evidence="7">Amino-acid degradation; L-histidine degradation into L-glutamate; N-formimidoyl-L-glutamate from L-histidine: step 3/3.</text>
</comment>
<dbReference type="InterPro" id="IPR032466">
    <property type="entry name" value="Metal_Hydrolase"/>
</dbReference>
<dbReference type="KEGG" id="malk:MalAC0309_0491"/>